<dbReference type="RefSeq" id="WP_149475263.1">
    <property type="nucleotide sequence ID" value="NZ_JAGGMB010000001.1"/>
</dbReference>
<dbReference type="Gene3D" id="3.40.630.30">
    <property type="match status" value="1"/>
</dbReference>
<dbReference type="PANTHER" id="PTHR43877:SF2">
    <property type="entry name" value="AMINOALKYLPHOSPHONATE N-ACETYLTRANSFERASE-RELATED"/>
    <property type="match status" value="1"/>
</dbReference>
<dbReference type="InterPro" id="IPR000182">
    <property type="entry name" value="GNAT_dom"/>
</dbReference>
<dbReference type="Proteomes" id="UP001138793">
    <property type="component" value="Unassembled WGS sequence"/>
</dbReference>
<evidence type="ECO:0000259" key="3">
    <source>
        <dbReference type="PROSITE" id="PS51186"/>
    </source>
</evidence>
<organism evidence="4 5">
    <name type="scientific">Oceanobacillus polygoni</name>
    <dbReference type="NCBI Taxonomy" id="1235259"/>
    <lineage>
        <taxon>Bacteria</taxon>
        <taxon>Bacillati</taxon>
        <taxon>Bacillota</taxon>
        <taxon>Bacilli</taxon>
        <taxon>Bacillales</taxon>
        <taxon>Bacillaceae</taxon>
        <taxon>Oceanobacillus</taxon>
    </lineage>
</organism>
<keyword evidence="1" id="KW-0808">Transferase</keyword>
<dbReference type="PANTHER" id="PTHR43877">
    <property type="entry name" value="AMINOALKYLPHOSPHONATE N-ACETYLTRANSFERASE-RELATED-RELATED"/>
    <property type="match status" value="1"/>
</dbReference>
<name>A0A9X0YS50_9BACI</name>
<evidence type="ECO:0000313" key="4">
    <source>
        <dbReference type="EMBL" id="MBP2076340.1"/>
    </source>
</evidence>
<sequence>MVTIKRAEIEHVNGIARVCCEGCMDTYKGIRSPENIERNNQRFYNPERISKEIGESPGWEGYIVALDQNKVVGAIGGGMLDNEESEVYVLFLDPNRRGEGIGTKLLDFLSDMQRAKGAKKQWVSVQKGNMKGIPFYERRGFRKVSEQLAYSNTGEEDYLSLRYVREI</sequence>
<dbReference type="SUPFAM" id="SSF55729">
    <property type="entry name" value="Acyl-CoA N-acyltransferases (Nat)"/>
    <property type="match status" value="1"/>
</dbReference>
<dbReference type="InterPro" id="IPR016181">
    <property type="entry name" value="Acyl_CoA_acyltransferase"/>
</dbReference>
<reference evidence="4" key="1">
    <citation type="submission" date="2021-03" db="EMBL/GenBank/DDBJ databases">
        <title>Genomic Encyclopedia of Type Strains, Phase IV (KMG-IV): sequencing the most valuable type-strain genomes for metagenomic binning, comparative biology and taxonomic classification.</title>
        <authorList>
            <person name="Goeker M."/>
        </authorList>
    </citation>
    <scope>NUCLEOTIDE SEQUENCE</scope>
    <source>
        <strain evidence="4">DSM 107338</strain>
    </source>
</reference>
<keyword evidence="2" id="KW-0012">Acyltransferase</keyword>
<keyword evidence="5" id="KW-1185">Reference proteome</keyword>
<dbReference type="GO" id="GO:0016747">
    <property type="term" value="F:acyltransferase activity, transferring groups other than amino-acyl groups"/>
    <property type="evidence" value="ECO:0007669"/>
    <property type="project" value="InterPro"/>
</dbReference>
<dbReference type="CDD" id="cd04301">
    <property type="entry name" value="NAT_SF"/>
    <property type="match status" value="1"/>
</dbReference>
<evidence type="ECO:0000256" key="1">
    <source>
        <dbReference type="ARBA" id="ARBA00022679"/>
    </source>
</evidence>
<keyword evidence="4" id="KW-0687">Ribonucleoprotein</keyword>
<dbReference type="EMBL" id="JAGGMB010000001">
    <property type="protein sequence ID" value="MBP2076340.1"/>
    <property type="molecule type" value="Genomic_DNA"/>
</dbReference>
<gene>
    <name evidence="4" type="ORF">J2Z64_000551</name>
</gene>
<comment type="caution">
    <text evidence="4">The sequence shown here is derived from an EMBL/GenBank/DDBJ whole genome shotgun (WGS) entry which is preliminary data.</text>
</comment>
<dbReference type="AlphaFoldDB" id="A0A9X0YS50"/>
<dbReference type="GO" id="GO:0005840">
    <property type="term" value="C:ribosome"/>
    <property type="evidence" value="ECO:0007669"/>
    <property type="project" value="UniProtKB-KW"/>
</dbReference>
<feature type="domain" description="N-acetyltransferase" evidence="3">
    <location>
        <begin position="22"/>
        <end position="167"/>
    </location>
</feature>
<dbReference type="PROSITE" id="PS51186">
    <property type="entry name" value="GNAT"/>
    <property type="match status" value="1"/>
</dbReference>
<evidence type="ECO:0000256" key="2">
    <source>
        <dbReference type="ARBA" id="ARBA00023315"/>
    </source>
</evidence>
<accession>A0A9X0YS50</accession>
<dbReference type="Pfam" id="PF00583">
    <property type="entry name" value="Acetyltransf_1"/>
    <property type="match status" value="1"/>
</dbReference>
<keyword evidence="4" id="KW-0689">Ribosomal protein</keyword>
<dbReference type="OrthoDB" id="69535at2"/>
<evidence type="ECO:0000313" key="5">
    <source>
        <dbReference type="Proteomes" id="UP001138793"/>
    </source>
</evidence>
<proteinExistence type="predicted"/>
<protein>
    <submittedName>
        <fullName evidence="4">Ribosomal protein S18 acetylase RimI-like enzyme</fullName>
    </submittedName>
</protein>
<dbReference type="InterPro" id="IPR050832">
    <property type="entry name" value="Bact_Acetyltransf"/>
</dbReference>